<comment type="caution">
    <text evidence="3">The sequence shown here is derived from an EMBL/GenBank/DDBJ whole genome shotgun (WGS) entry which is preliminary data.</text>
</comment>
<comment type="similarity">
    <text evidence="1">Belongs to the tpcK family.</text>
</comment>
<evidence type="ECO:0000313" key="4">
    <source>
        <dbReference type="Proteomes" id="UP000800235"/>
    </source>
</evidence>
<evidence type="ECO:0000256" key="1">
    <source>
        <dbReference type="ARBA" id="ARBA00005986"/>
    </source>
</evidence>
<dbReference type="EMBL" id="MU007021">
    <property type="protein sequence ID" value="KAF2433348.1"/>
    <property type="molecule type" value="Genomic_DNA"/>
</dbReference>
<dbReference type="SUPFAM" id="SSF54909">
    <property type="entry name" value="Dimeric alpha+beta barrel"/>
    <property type="match status" value="1"/>
</dbReference>
<accession>A0A9P4NXV3</accession>
<dbReference type="InterPro" id="IPR011008">
    <property type="entry name" value="Dimeric_a/b-barrel"/>
</dbReference>
<organism evidence="3 4">
    <name type="scientific">Tothia fuscella</name>
    <dbReference type="NCBI Taxonomy" id="1048955"/>
    <lineage>
        <taxon>Eukaryota</taxon>
        <taxon>Fungi</taxon>
        <taxon>Dikarya</taxon>
        <taxon>Ascomycota</taxon>
        <taxon>Pezizomycotina</taxon>
        <taxon>Dothideomycetes</taxon>
        <taxon>Pleosporomycetidae</taxon>
        <taxon>Venturiales</taxon>
        <taxon>Cylindrosympodiaceae</taxon>
        <taxon>Tothia</taxon>
    </lineage>
</organism>
<gene>
    <name evidence="3" type="ORF">EJ08DRAFT_584094</name>
</gene>
<dbReference type="GO" id="GO:0016491">
    <property type="term" value="F:oxidoreductase activity"/>
    <property type="evidence" value="ECO:0007669"/>
    <property type="project" value="InterPro"/>
</dbReference>
<dbReference type="AlphaFoldDB" id="A0A9P4NXV3"/>
<proteinExistence type="inferred from homology"/>
<dbReference type="OrthoDB" id="3183782at2759"/>
<evidence type="ECO:0000259" key="2">
    <source>
        <dbReference type="Pfam" id="PF07110"/>
    </source>
</evidence>
<reference evidence="3" key="1">
    <citation type="journal article" date="2020" name="Stud. Mycol.">
        <title>101 Dothideomycetes genomes: a test case for predicting lifestyles and emergence of pathogens.</title>
        <authorList>
            <person name="Haridas S."/>
            <person name="Albert R."/>
            <person name="Binder M."/>
            <person name="Bloem J."/>
            <person name="Labutti K."/>
            <person name="Salamov A."/>
            <person name="Andreopoulos B."/>
            <person name="Baker S."/>
            <person name="Barry K."/>
            <person name="Bills G."/>
            <person name="Bluhm B."/>
            <person name="Cannon C."/>
            <person name="Castanera R."/>
            <person name="Culley D."/>
            <person name="Daum C."/>
            <person name="Ezra D."/>
            <person name="Gonzalez J."/>
            <person name="Henrissat B."/>
            <person name="Kuo A."/>
            <person name="Liang C."/>
            <person name="Lipzen A."/>
            <person name="Lutzoni F."/>
            <person name="Magnuson J."/>
            <person name="Mondo S."/>
            <person name="Nolan M."/>
            <person name="Ohm R."/>
            <person name="Pangilinan J."/>
            <person name="Park H.-J."/>
            <person name="Ramirez L."/>
            <person name="Alfaro M."/>
            <person name="Sun H."/>
            <person name="Tritt A."/>
            <person name="Yoshinaga Y."/>
            <person name="Zwiers L.-H."/>
            <person name="Turgeon B."/>
            <person name="Goodwin S."/>
            <person name="Spatafora J."/>
            <person name="Crous P."/>
            <person name="Grigoriev I."/>
        </authorList>
    </citation>
    <scope>NUCLEOTIDE SEQUENCE</scope>
    <source>
        <strain evidence="3">CBS 130266</strain>
    </source>
</reference>
<dbReference type="Proteomes" id="UP000800235">
    <property type="component" value="Unassembled WGS sequence"/>
</dbReference>
<keyword evidence="4" id="KW-1185">Reference proteome</keyword>
<dbReference type="InterPro" id="IPR009799">
    <property type="entry name" value="EthD_dom"/>
</dbReference>
<feature type="domain" description="EthD" evidence="2">
    <location>
        <begin position="24"/>
        <end position="117"/>
    </location>
</feature>
<dbReference type="Pfam" id="PF07110">
    <property type="entry name" value="EthD"/>
    <property type="match status" value="1"/>
</dbReference>
<dbReference type="Gene3D" id="3.30.70.100">
    <property type="match status" value="1"/>
</dbReference>
<name>A0A9P4NXV3_9PEZI</name>
<sequence length="166" mass="18455">MAANLRYTDANHSIQILIYIKRSPALSLEEFYQYWETVHGPLCAPWLAKCGLHTSGSILPNDAKDFSPHKTSSASTSKAFDGIALFEVPSLEQFPKAFEDPYFTDVVDPDEYDLIDKKGFQGGLIASYAGNMVSIVDHNKSILGHKGVAAHKKWEEFEKKQSTKTG</sequence>
<evidence type="ECO:0000313" key="3">
    <source>
        <dbReference type="EMBL" id="KAF2433348.1"/>
    </source>
</evidence>
<protein>
    <recommendedName>
        <fullName evidence="2">EthD domain-containing protein</fullName>
    </recommendedName>
</protein>